<dbReference type="AlphaFoldDB" id="A0AAU8JJ50"/>
<sequence length="84" mass="9484">MQRRPDLIRVSQFGIITNDLPARMQRRPDLIRVSQFGMINPEYGRSICGVDWPVFPTDIGANATPLQEYWPVFPTDIGANATPP</sequence>
<name>A0AAU8JJ50_9CYAN</name>
<reference evidence="1" key="1">
    <citation type="submission" date="2024-07" db="EMBL/GenBank/DDBJ databases">
        <authorList>
            <person name="Kim Y.J."/>
            <person name="Jeong J.Y."/>
        </authorList>
    </citation>
    <scope>NUCLEOTIDE SEQUENCE</scope>
    <source>
        <strain evidence="1">GIHE-MW2</strain>
    </source>
</reference>
<protein>
    <submittedName>
        <fullName evidence="1">Uncharacterized protein</fullName>
    </submittedName>
</protein>
<accession>A0AAU8JJ50</accession>
<dbReference type="RefSeq" id="WP_354635954.1">
    <property type="nucleotide sequence ID" value="NZ_CP159837.1"/>
</dbReference>
<gene>
    <name evidence="1" type="ORF">ABWT76_001709</name>
</gene>
<dbReference type="EMBL" id="CP159837">
    <property type="protein sequence ID" value="XCM38833.1"/>
    <property type="molecule type" value="Genomic_DNA"/>
</dbReference>
<organism evidence="1">
    <name type="scientific">Planktothricoides raciborskii GIHE-MW2</name>
    <dbReference type="NCBI Taxonomy" id="2792601"/>
    <lineage>
        <taxon>Bacteria</taxon>
        <taxon>Bacillati</taxon>
        <taxon>Cyanobacteriota</taxon>
        <taxon>Cyanophyceae</taxon>
        <taxon>Oscillatoriophycideae</taxon>
        <taxon>Oscillatoriales</taxon>
        <taxon>Oscillatoriaceae</taxon>
        <taxon>Planktothricoides</taxon>
    </lineage>
</organism>
<evidence type="ECO:0000313" key="1">
    <source>
        <dbReference type="EMBL" id="XCM38833.1"/>
    </source>
</evidence>
<proteinExistence type="predicted"/>